<evidence type="ECO:0000313" key="10">
    <source>
        <dbReference type="EMBL" id="MEN1760432.1"/>
    </source>
</evidence>
<dbReference type="InterPro" id="IPR003439">
    <property type="entry name" value="ABC_transporter-like_ATP-bd"/>
</dbReference>
<dbReference type="RefSeq" id="WP_343185759.1">
    <property type="nucleotide sequence ID" value="NZ_JBCITM010000007.1"/>
</dbReference>
<dbReference type="Pfam" id="PF00005">
    <property type="entry name" value="ABC_tran"/>
    <property type="match status" value="1"/>
</dbReference>
<evidence type="ECO:0000256" key="1">
    <source>
        <dbReference type="ARBA" id="ARBA00022448"/>
    </source>
</evidence>
<evidence type="ECO:0000256" key="2">
    <source>
        <dbReference type="ARBA" id="ARBA00022475"/>
    </source>
</evidence>
<dbReference type="CDD" id="cd03259">
    <property type="entry name" value="ABC_Carb_Solutes_like"/>
    <property type="match status" value="1"/>
</dbReference>
<keyword evidence="2" id="KW-1003">Cell membrane</keyword>
<evidence type="ECO:0000256" key="5">
    <source>
        <dbReference type="ARBA" id="ARBA00022840"/>
    </source>
</evidence>
<proteinExistence type="predicted"/>
<evidence type="ECO:0000256" key="4">
    <source>
        <dbReference type="ARBA" id="ARBA00022741"/>
    </source>
</evidence>
<dbReference type="SMART" id="SM00382">
    <property type="entry name" value="AAA"/>
    <property type="match status" value="1"/>
</dbReference>
<dbReference type="EMBL" id="JBCITM010000007">
    <property type="protein sequence ID" value="MEN1760432.1"/>
    <property type="molecule type" value="Genomic_DNA"/>
</dbReference>
<keyword evidence="3" id="KW-0410">Iron transport</keyword>
<evidence type="ECO:0000256" key="3">
    <source>
        <dbReference type="ARBA" id="ARBA00022496"/>
    </source>
</evidence>
<dbReference type="InterPro" id="IPR027417">
    <property type="entry name" value="P-loop_NTPase"/>
</dbReference>
<keyword evidence="5 10" id="KW-0067">ATP-binding</keyword>
<evidence type="ECO:0000256" key="6">
    <source>
        <dbReference type="ARBA" id="ARBA00023004"/>
    </source>
</evidence>
<organism evidence="10 11">
    <name type="scientific">Anoxynatronum sibiricum</name>
    <dbReference type="NCBI Taxonomy" id="210623"/>
    <lineage>
        <taxon>Bacteria</taxon>
        <taxon>Bacillati</taxon>
        <taxon>Bacillota</taxon>
        <taxon>Clostridia</taxon>
        <taxon>Eubacteriales</taxon>
        <taxon>Clostridiaceae</taxon>
        <taxon>Anoxynatronum</taxon>
    </lineage>
</organism>
<keyword evidence="4" id="KW-0547">Nucleotide-binding</keyword>
<evidence type="ECO:0000256" key="8">
    <source>
        <dbReference type="ARBA" id="ARBA00023136"/>
    </source>
</evidence>
<comment type="caution">
    <text evidence="10">The sequence shown here is derived from an EMBL/GenBank/DDBJ whole genome shotgun (WGS) entry which is preliminary data.</text>
</comment>
<feature type="domain" description="ABC transporter" evidence="9">
    <location>
        <begin position="2"/>
        <end position="232"/>
    </location>
</feature>
<dbReference type="PROSITE" id="PS00211">
    <property type="entry name" value="ABC_TRANSPORTER_1"/>
    <property type="match status" value="1"/>
</dbReference>
<keyword evidence="6" id="KW-0408">Iron</keyword>
<protein>
    <submittedName>
        <fullName evidence="10">ABC transporter ATP-binding protein</fullName>
    </submittedName>
</protein>
<dbReference type="InterPro" id="IPR015853">
    <property type="entry name" value="ABC_transpr_FbpC"/>
</dbReference>
<dbReference type="SUPFAM" id="SSF52540">
    <property type="entry name" value="P-loop containing nucleoside triphosphate hydrolases"/>
    <property type="match status" value="1"/>
</dbReference>
<evidence type="ECO:0000259" key="9">
    <source>
        <dbReference type="PROSITE" id="PS50893"/>
    </source>
</evidence>
<keyword evidence="1" id="KW-0813">Transport</keyword>
<dbReference type="GO" id="GO:0005524">
    <property type="term" value="F:ATP binding"/>
    <property type="evidence" value="ECO:0007669"/>
    <property type="project" value="UniProtKB-KW"/>
</dbReference>
<dbReference type="PANTHER" id="PTHR42781">
    <property type="entry name" value="SPERMIDINE/PUTRESCINE IMPORT ATP-BINDING PROTEIN POTA"/>
    <property type="match status" value="1"/>
</dbReference>
<dbReference type="Gene3D" id="3.40.50.300">
    <property type="entry name" value="P-loop containing nucleotide triphosphate hydrolases"/>
    <property type="match status" value="1"/>
</dbReference>
<dbReference type="PROSITE" id="PS50893">
    <property type="entry name" value="ABC_TRANSPORTER_2"/>
    <property type="match status" value="1"/>
</dbReference>
<dbReference type="InterPro" id="IPR003593">
    <property type="entry name" value="AAA+_ATPase"/>
</dbReference>
<dbReference type="InterPro" id="IPR050093">
    <property type="entry name" value="ABC_SmlMolc_Importer"/>
</dbReference>
<sequence length="334" mass="36778">MLELVNVSKKLNRQPVIQSVSFRTPKGCFHTILGDSGTGKTTLLKLIAGLEKPEEGRILLEGRDVTAVPAEGRRIPMIFQQPLLFPHLTVYQNIAFGLETVGWDRGKIGEQVKALLAVLQISELECRMPGTLSGGQQQRVSIARALAPGSSLVLMDEPFSSLDPSLRRELGQQVKTLQRQMNLTVIFVTHDVTEALQLSDEILLLKEGKVLESGTPKELYERPKKRATARFMEAGNLVEGSVAQEVFHCALGRFPAEGIPEGPATGLIPERGIVMTPGDAGGRVTDIRYMGKSRRVKVLVDDIPLWIDDNFHGDLSVGQTVEIELPRRIYLIVS</sequence>
<reference evidence="10 11" key="1">
    <citation type="submission" date="2024-04" db="EMBL/GenBank/DDBJ databases">
        <title>Genome sequencing and metabolic network reconstruction of aminoacids and betaine degradation by Anoxynatronum sibiricum.</title>
        <authorList>
            <person name="Detkova E.N."/>
            <person name="Boltjanskaja Y.V."/>
            <person name="Mardanov A.V."/>
            <person name="Kevbrin V."/>
        </authorList>
    </citation>
    <scope>NUCLEOTIDE SEQUENCE [LARGE SCALE GENOMIC DNA]</scope>
    <source>
        <strain evidence="10 11">Z-7981</strain>
    </source>
</reference>
<keyword evidence="8" id="KW-0472">Membrane</keyword>
<dbReference type="PANTHER" id="PTHR42781:SF4">
    <property type="entry name" value="SPERMIDINE_PUTRESCINE IMPORT ATP-BINDING PROTEIN POTA"/>
    <property type="match status" value="1"/>
</dbReference>
<accession>A0ABU9VTE0</accession>
<name>A0ABU9VTE0_9CLOT</name>
<gene>
    <name evidence="10" type="ORF">AAIG11_08110</name>
</gene>
<evidence type="ECO:0000256" key="7">
    <source>
        <dbReference type="ARBA" id="ARBA00023065"/>
    </source>
</evidence>
<evidence type="ECO:0000313" key="11">
    <source>
        <dbReference type="Proteomes" id="UP001407405"/>
    </source>
</evidence>
<keyword evidence="11" id="KW-1185">Reference proteome</keyword>
<dbReference type="InterPro" id="IPR017871">
    <property type="entry name" value="ABC_transporter-like_CS"/>
</dbReference>
<dbReference type="Proteomes" id="UP001407405">
    <property type="component" value="Unassembled WGS sequence"/>
</dbReference>
<keyword evidence="7" id="KW-0406">Ion transport</keyword>